<proteinExistence type="predicted"/>
<accession>A0A2P2LUA6</accession>
<name>A0A2P2LUA6_RHIMU</name>
<reference evidence="1" key="1">
    <citation type="submission" date="2018-02" db="EMBL/GenBank/DDBJ databases">
        <title>Rhizophora mucronata_Transcriptome.</title>
        <authorList>
            <person name="Meera S.P."/>
            <person name="Sreeshan A."/>
            <person name="Augustine A."/>
        </authorList>
    </citation>
    <scope>NUCLEOTIDE SEQUENCE</scope>
    <source>
        <tissue evidence="1">Leaf</tissue>
    </source>
</reference>
<evidence type="ECO:0000313" key="1">
    <source>
        <dbReference type="EMBL" id="MBX21541.1"/>
    </source>
</evidence>
<dbReference type="AlphaFoldDB" id="A0A2P2LUA6"/>
<organism evidence="1">
    <name type="scientific">Rhizophora mucronata</name>
    <name type="common">Asiatic mangrove</name>
    <dbReference type="NCBI Taxonomy" id="61149"/>
    <lineage>
        <taxon>Eukaryota</taxon>
        <taxon>Viridiplantae</taxon>
        <taxon>Streptophyta</taxon>
        <taxon>Embryophyta</taxon>
        <taxon>Tracheophyta</taxon>
        <taxon>Spermatophyta</taxon>
        <taxon>Magnoliopsida</taxon>
        <taxon>eudicotyledons</taxon>
        <taxon>Gunneridae</taxon>
        <taxon>Pentapetalae</taxon>
        <taxon>rosids</taxon>
        <taxon>fabids</taxon>
        <taxon>Malpighiales</taxon>
        <taxon>Rhizophoraceae</taxon>
        <taxon>Rhizophora</taxon>
    </lineage>
</organism>
<dbReference type="EMBL" id="GGEC01041057">
    <property type="protein sequence ID" value="MBX21541.1"/>
    <property type="molecule type" value="Transcribed_RNA"/>
</dbReference>
<protein>
    <submittedName>
        <fullName evidence="1">Uncharacterized protein</fullName>
    </submittedName>
</protein>
<sequence length="68" mass="8189">MQVHWNPQHGKHHLSKQYEYFPPDAQLKSPCKEFKQTAQQLYYQHSNINQVHMLQMEQVFATHGCKKH</sequence>